<gene>
    <name evidence="1" type="ORF">SAMN06265361_10520</name>
</gene>
<protein>
    <recommendedName>
        <fullName evidence="3">Head-to-tail adaptor</fullName>
    </recommendedName>
</protein>
<dbReference type="RefSeq" id="WP_102991144.1">
    <property type="nucleotide sequence ID" value="NZ_FXTU01000005.1"/>
</dbReference>
<dbReference type="Proteomes" id="UP001157946">
    <property type="component" value="Unassembled WGS sequence"/>
</dbReference>
<keyword evidence="2" id="KW-1185">Reference proteome</keyword>
<proteinExistence type="predicted"/>
<organism evidence="1 2">
    <name type="scientific">Laceyella tengchongensis</name>
    <dbReference type="NCBI Taxonomy" id="574699"/>
    <lineage>
        <taxon>Bacteria</taxon>
        <taxon>Bacillati</taxon>
        <taxon>Bacillota</taxon>
        <taxon>Bacilli</taxon>
        <taxon>Bacillales</taxon>
        <taxon>Thermoactinomycetaceae</taxon>
        <taxon>Laceyella</taxon>
    </lineage>
</organism>
<evidence type="ECO:0008006" key="3">
    <source>
        <dbReference type="Google" id="ProtNLM"/>
    </source>
</evidence>
<name>A0AA45WQA6_9BACL</name>
<dbReference type="AlphaFoldDB" id="A0AA45WQA6"/>
<accession>A0AA45WQA6</accession>
<comment type="caution">
    <text evidence="1">The sequence shown here is derived from an EMBL/GenBank/DDBJ whole genome shotgun (WGS) entry which is preliminary data.</text>
</comment>
<evidence type="ECO:0000313" key="1">
    <source>
        <dbReference type="EMBL" id="SMP25128.1"/>
    </source>
</evidence>
<evidence type="ECO:0000313" key="2">
    <source>
        <dbReference type="Proteomes" id="UP001157946"/>
    </source>
</evidence>
<sequence length="128" mass="13481">MIPVFATPEELKQYTGKDFPNAVWLLERASESIGLLVTVPIVDDLSNVTEAQKEALKLATLAQASYIGNFSEGFDVAVGVIGSVSIGNFSFSGKSGSDGGGGAISQYNPIAIKYLMKAGLLTTKGAWY</sequence>
<dbReference type="EMBL" id="FXTU01000005">
    <property type="protein sequence ID" value="SMP25128.1"/>
    <property type="molecule type" value="Genomic_DNA"/>
</dbReference>
<reference evidence="1" key="1">
    <citation type="submission" date="2017-05" db="EMBL/GenBank/DDBJ databases">
        <authorList>
            <person name="Varghese N."/>
            <person name="Submissions S."/>
        </authorList>
    </citation>
    <scope>NUCLEOTIDE SEQUENCE</scope>
    <source>
        <strain evidence="1">DSM 45262</strain>
    </source>
</reference>